<feature type="non-terminal residue" evidence="2">
    <location>
        <position position="106"/>
    </location>
</feature>
<feature type="region of interest" description="Disordered" evidence="1">
    <location>
        <begin position="28"/>
        <end position="49"/>
    </location>
</feature>
<sequence>MHLWQLDIKARFTSVRVVPLSIRTKIHTTAPPTQRNADPRVGAFGSNGTPPALENATVLGTEVPVRAAFLEEVQGLLPCVSRGTGVHSNEKNTALTAAGGLTIWKL</sequence>
<evidence type="ECO:0000256" key="1">
    <source>
        <dbReference type="SAM" id="MobiDB-lite"/>
    </source>
</evidence>
<protein>
    <submittedName>
        <fullName evidence="2">Uncharacterized protein</fullName>
    </submittedName>
</protein>
<keyword evidence="3" id="KW-1185">Reference proteome</keyword>
<reference evidence="2" key="1">
    <citation type="submission" date="2023-05" db="EMBL/GenBank/DDBJ databases">
        <authorList>
            <person name="Stuckert A."/>
        </authorList>
    </citation>
    <scope>NUCLEOTIDE SEQUENCE</scope>
</reference>
<accession>A0ABN9E6Z2</accession>
<dbReference type="Proteomes" id="UP001162483">
    <property type="component" value="Unassembled WGS sequence"/>
</dbReference>
<comment type="caution">
    <text evidence="2">The sequence shown here is derived from an EMBL/GenBank/DDBJ whole genome shotgun (WGS) entry which is preliminary data.</text>
</comment>
<evidence type="ECO:0000313" key="3">
    <source>
        <dbReference type="Proteomes" id="UP001162483"/>
    </source>
</evidence>
<organism evidence="2 3">
    <name type="scientific">Staurois parvus</name>
    <dbReference type="NCBI Taxonomy" id="386267"/>
    <lineage>
        <taxon>Eukaryota</taxon>
        <taxon>Metazoa</taxon>
        <taxon>Chordata</taxon>
        <taxon>Craniata</taxon>
        <taxon>Vertebrata</taxon>
        <taxon>Euteleostomi</taxon>
        <taxon>Amphibia</taxon>
        <taxon>Batrachia</taxon>
        <taxon>Anura</taxon>
        <taxon>Neobatrachia</taxon>
        <taxon>Ranoidea</taxon>
        <taxon>Ranidae</taxon>
        <taxon>Staurois</taxon>
    </lineage>
</organism>
<gene>
    <name evidence="2" type="ORF">SPARVUS_LOCUS9281414</name>
</gene>
<evidence type="ECO:0000313" key="2">
    <source>
        <dbReference type="EMBL" id="CAI9580408.1"/>
    </source>
</evidence>
<dbReference type="EMBL" id="CATNWA010015188">
    <property type="protein sequence ID" value="CAI9580408.1"/>
    <property type="molecule type" value="Genomic_DNA"/>
</dbReference>
<proteinExistence type="predicted"/>
<name>A0ABN9E6Z2_9NEOB</name>